<evidence type="ECO:0000313" key="9">
    <source>
        <dbReference type="Proteomes" id="UP000663850"/>
    </source>
</evidence>
<dbReference type="GO" id="GO:0005576">
    <property type="term" value="C:extracellular region"/>
    <property type="evidence" value="ECO:0007669"/>
    <property type="project" value="UniProtKB-SubCell"/>
</dbReference>
<evidence type="ECO:0000256" key="3">
    <source>
        <dbReference type="ARBA" id="ARBA00022729"/>
    </source>
</evidence>
<feature type="region of interest" description="Disordered" evidence="5">
    <location>
        <begin position="1"/>
        <end position="21"/>
    </location>
</feature>
<comment type="caution">
    <text evidence="8">The sequence shown here is derived from an EMBL/GenBank/DDBJ whole genome shotgun (WGS) entry which is preliminary data.</text>
</comment>
<feature type="transmembrane region" description="Helical" evidence="6">
    <location>
        <begin position="28"/>
        <end position="47"/>
    </location>
</feature>
<accession>A0A8H3C880</accession>
<keyword evidence="6" id="KW-0812">Transmembrane</keyword>
<organism evidence="8 9">
    <name type="scientific">Rhizoctonia solani</name>
    <dbReference type="NCBI Taxonomy" id="456999"/>
    <lineage>
        <taxon>Eukaryota</taxon>
        <taxon>Fungi</taxon>
        <taxon>Dikarya</taxon>
        <taxon>Basidiomycota</taxon>
        <taxon>Agaricomycotina</taxon>
        <taxon>Agaricomycetes</taxon>
        <taxon>Cantharellales</taxon>
        <taxon>Ceratobasidiaceae</taxon>
        <taxon>Rhizoctonia</taxon>
    </lineage>
</organism>
<dbReference type="Pfam" id="PF05730">
    <property type="entry name" value="CFEM"/>
    <property type="match status" value="1"/>
</dbReference>
<keyword evidence="6" id="KW-1133">Transmembrane helix</keyword>
<dbReference type="EMBL" id="CAJMWZ010003601">
    <property type="protein sequence ID" value="CAE6476549.1"/>
    <property type="molecule type" value="Genomic_DNA"/>
</dbReference>
<keyword evidence="3" id="KW-0732">Signal</keyword>
<proteinExistence type="predicted"/>
<dbReference type="AlphaFoldDB" id="A0A8H3C880"/>
<evidence type="ECO:0000313" key="8">
    <source>
        <dbReference type="EMBL" id="CAE6476549.1"/>
    </source>
</evidence>
<keyword evidence="6" id="KW-0472">Membrane</keyword>
<name>A0A8H3C880_9AGAM</name>
<feature type="domain" description="CFEM" evidence="7">
    <location>
        <begin position="106"/>
        <end position="137"/>
    </location>
</feature>
<evidence type="ECO:0000256" key="4">
    <source>
        <dbReference type="ARBA" id="ARBA00023157"/>
    </source>
</evidence>
<reference evidence="8" key="1">
    <citation type="submission" date="2021-01" db="EMBL/GenBank/DDBJ databases">
        <authorList>
            <person name="Kaushik A."/>
        </authorList>
    </citation>
    <scope>NUCLEOTIDE SEQUENCE</scope>
    <source>
        <strain evidence="8">Type strain: AG8-Rh-89/</strain>
    </source>
</reference>
<evidence type="ECO:0000256" key="6">
    <source>
        <dbReference type="SAM" id="Phobius"/>
    </source>
</evidence>
<keyword evidence="2" id="KW-0964">Secreted</keyword>
<comment type="subcellular location">
    <subcellularLocation>
        <location evidence="1">Secreted</location>
    </subcellularLocation>
</comment>
<gene>
    <name evidence="8" type="ORF">RDB_LOCUS69730</name>
</gene>
<evidence type="ECO:0000256" key="5">
    <source>
        <dbReference type="SAM" id="MobiDB-lite"/>
    </source>
</evidence>
<keyword evidence="4" id="KW-1015">Disulfide bond</keyword>
<evidence type="ECO:0000256" key="2">
    <source>
        <dbReference type="ARBA" id="ARBA00022525"/>
    </source>
</evidence>
<dbReference type="InterPro" id="IPR008427">
    <property type="entry name" value="Extracellular_membr_CFEM_dom"/>
</dbReference>
<feature type="region of interest" description="Disordered" evidence="5">
    <location>
        <begin position="160"/>
        <end position="181"/>
    </location>
</feature>
<sequence>MVHLSSSTPIKHISTHETRATPQQLQSMYSPLLITLSVLLFAIFGLARDVDQVVLGDMLPFKPFEPTPTIAPVNPINEDFTQDEIISSPRTTPTPSAAPPSGGGATCAQGCLARAATQVRCGGSGDFRCVCNKSEYALEHLDIACRSPRRFAAGGGIPESPMVAPEGTPAVAFGSSRFDEL</sequence>
<evidence type="ECO:0000259" key="7">
    <source>
        <dbReference type="Pfam" id="PF05730"/>
    </source>
</evidence>
<protein>
    <recommendedName>
        <fullName evidence="7">CFEM domain-containing protein</fullName>
    </recommendedName>
</protein>
<dbReference type="Proteomes" id="UP000663850">
    <property type="component" value="Unassembled WGS sequence"/>
</dbReference>
<evidence type="ECO:0000256" key="1">
    <source>
        <dbReference type="ARBA" id="ARBA00004613"/>
    </source>
</evidence>